<keyword evidence="4" id="KW-1185">Reference proteome</keyword>
<protein>
    <recommendedName>
        <fullName evidence="2">ATPase AAA-type core domain-containing protein</fullName>
    </recommendedName>
</protein>
<dbReference type="AlphaFoldDB" id="A0AAV2SQL1"/>
<keyword evidence="1" id="KW-0732">Signal</keyword>
<dbReference type="GO" id="GO:0005829">
    <property type="term" value="C:cytosol"/>
    <property type="evidence" value="ECO:0007669"/>
    <property type="project" value="TreeGrafter"/>
</dbReference>
<dbReference type="PANTHER" id="PTHR23077">
    <property type="entry name" value="AAA-FAMILY ATPASE"/>
    <property type="match status" value="1"/>
</dbReference>
<dbReference type="InterPro" id="IPR050168">
    <property type="entry name" value="AAA_ATPase_domain"/>
</dbReference>
<accession>A0AAV2SQL1</accession>
<proteinExistence type="predicted"/>
<dbReference type="GO" id="GO:0005524">
    <property type="term" value="F:ATP binding"/>
    <property type="evidence" value="ECO:0007669"/>
    <property type="project" value="InterPro"/>
</dbReference>
<dbReference type="GO" id="GO:0016558">
    <property type="term" value="P:protein import into peroxisome matrix"/>
    <property type="evidence" value="ECO:0007669"/>
    <property type="project" value="TreeGrafter"/>
</dbReference>
<dbReference type="Pfam" id="PF00004">
    <property type="entry name" value="AAA"/>
    <property type="match status" value="1"/>
</dbReference>
<gene>
    <name evidence="3" type="ORF">MNOR_LOCUS40490</name>
</gene>
<evidence type="ECO:0000313" key="4">
    <source>
        <dbReference type="Proteomes" id="UP001497623"/>
    </source>
</evidence>
<dbReference type="Gene3D" id="3.40.50.300">
    <property type="entry name" value="P-loop containing nucleotide triphosphate hydrolases"/>
    <property type="match status" value="1"/>
</dbReference>
<dbReference type="PANTHER" id="PTHR23077:SF9">
    <property type="entry name" value="PEROXISOMAL ATPASE PEX6"/>
    <property type="match status" value="1"/>
</dbReference>
<dbReference type="SUPFAM" id="SSF52540">
    <property type="entry name" value="P-loop containing nucleoside triphosphate hydrolases"/>
    <property type="match status" value="1"/>
</dbReference>
<comment type="caution">
    <text evidence="3">The sequence shown here is derived from an EMBL/GenBank/DDBJ whole genome shotgun (WGS) entry which is preliminary data.</text>
</comment>
<feature type="signal peptide" evidence="1">
    <location>
        <begin position="1"/>
        <end position="20"/>
    </location>
</feature>
<organism evidence="3 4">
    <name type="scientific">Meganyctiphanes norvegica</name>
    <name type="common">Northern krill</name>
    <name type="synonym">Thysanopoda norvegica</name>
    <dbReference type="NCBI Taxonomy" id="48144"/>
    <lineage>
        <taxon>Eukaryota</taxon>
        <taxon>Metazoa</taxon>
        <taxon>Ecdysozoa</taxon>
        <taxon>Arthropoda</taxon>
        <taxon>Crustacea</taxon>
        <taxon>Multicrustacea</taxon>
        <taxon>Malacostraca</taxon>
        <taxon>Eumalacostraca</taxon>
        <taxon>Eucarida</taxon>
        <taxon>Euphausiacea</taxon>
        <taxon>Euphausiidae</taxon>
        <taxon>Meganyctiphanes</taxon>
    </lineage>
</organism>
<evidence type="ECO:0000313" key="3">
    <source>
        <dbReference type="EMBL" id="CAL4238822.1"/>
    </source>
</evidence>
<feature type="chain" id="PRO_5043517151" description="ATPase AAA-type core domain-containing protein" evidence="1">
    <location>
        <begin position="21"/>
        <end position="461"/>
    </location>
</feature>
<dbReference type="InterPro" id="IPR003959">
    <property type="entry name" value="ATPase_AAA_core"/>
</dbReference>
<feature type="non-terminal residue" evidence="3">
    <location>
        <position position="461"/>
    </location>
</feature>
<feature type="domain" description="ATPase AAA-type core" evidence="2">
    <location>
        <begin position="350"/>
        <end position="458"/>
    </location>
</feature>
<reference evidence="3 4" key="1">
    <citation type="submission" date="2024-05" db="EMBL/GenBank/DDBJ databases">
        <authorList>
            <person name="Wallberg A."/>
        </authorList>
    </citation>
    <scope>NUCLEOTIDE SEQUENCE [LARGE SCALE GENOMIC DNA]</scope>
</reference>
<name>A0AAV2SQL1_MEGNR</name>
<dbReference type="InterPro" id="IPR027417">
    <property type="entry name" value="P-loop_NTPase"/>
</dbReference>
<sequence length="461" mass="51564">MADYTTFLAVWSNLCILLYACQILRKQRPHIANPLIYALQAAKCKKHSRRFNVQRLETKRLLQIMKESVTYEIDLNASVLINEKCAIYNGLKNCQWHLVEVINECRSYITNKINDKRHLMVFISSQVPDGLCYVSPVLFHNLNLDKMNSDIALDFNSVSHRNETVKRMISIWKFSQSLTEEYVENIRGPCYASEVHVKYIESPEYTCNLDMNILEEYFEIPKLVAVNDILAIPVPSHLGNLCETSSSIIPVKNVFIKITEVKMCPSNESNENKKVTTALVSVQKSKLYHRGSIRAEMCPLSIPINDSGNIDVPPNLLSTYNKLKDVIGGVIRTDTNGTCLVTKLPCSVSILIIGPHGSGTDHVVQLTAAALNTVVVSFDAWMLKGDTSGTTEARIRQCFHRAKSQQPCILLLSNVECLGKDRDGNLDPRVVSALKEEANKLVLSSTSVCLVGTTTKRGDIS</sequence>
<dbReference type="GO" id="GO:0005778">
    <property type="term" value="C:peroxisomal membrane"/>
    <property type="evidence" value="ECO:0007669"/>
    <property type="project" value="TreeGrafter"/>
</dbReference>
<dbReference type="GO" id="GO:0016887">
    <property type="term" value="F:ATP hydrolysis activity"/>
    <property type="evidence" value="ECO:0007669"/>
    <property type="project" value="InterPro"/>
</dbReference>
<dbReference type="EMBL" id="CAXKWB010124563">
    <property type="protein sequence ID" value="CAL4238822.1"/>
    <property type="molecule type" value="Genomic_DNA"/>
</dbReference>
<evidence type="ECO:0000259" key="2">
    <source>
        <dbReference type="Pfam" id="PF00004"/>
    </source>
</evidence>
<evidence type="ECO:0000256" key="1">
    <source>
        <dbReference type="SAM" id="SignalP"/>
    </source>
</evidence>
<dbReference type="Proteomes" id="UP001497623">
    <property type="component" value="Unassembled WGS sequence"/>
</dbReference>